<feature type="domain" description="HTH luxR-type" evidence="1">
    <location>
        <begin position="186"/>
        <end position="243"/>
    </location>
</feature>
<sequence length="554" mass="58682">MPKPTPETPTAPPAAARADLALVLGALRAVAARPNGWEQVIDALGDPVGVPIAEMAAPLLEPPGVGVVMVSATGAVCAWNPAGEAVLLDRLGAITVGSALHFSPVNHEALAQARQRLEAGVGPQVIVKFTTAADEAPCFAYVTPAEALPAPLQAGVLRIGDEVPRLAMVFPAVDASDRLWANLRRSFGLTVAETRLAAKLKEGLSLKEAAAALGVSFHTVRNQLRAVFDKVGLTRQSDLVKALTDLGGLAGALSADEPIAATEGGAVRAAPPLRLFGLGDRRMAWREYGDPRGRPALVVHQGLGCSVLPRGTDSLARDLGLRLICADRPGAGRSEPHPEFSFEAVAADMAALCRSLELRDLRIVGFMAGAPFALCLAAELGEAVSKVMLASARPSGQTAETEADRQHRMVLFRRRLLRNSWLSDLMFALLRRQLSRGQVERFVRTAASAPSDAAYLADHPGVVGYICEYIAESLALTSRGIADEVKCAARNSTLDLAGLTAPISVWHGADDPMASATQVVEWLGGRVAETRLFPDVGHFMPLRQWPEILGWLAE</sequence>
<name>A0ABW3T3B4_9CAUL</name>
<reference evidence="3" key="1">
    <citation type="journal article" date="2019" name="Int. J. Syst. Evol. Microbiol.">
        <title>The Global Catalogue of Microorganisms (GCM) 10K type strain sequencing project: providing services to taxonomists for standard genome sequencing and annotation.</title>
        <authorList>
            <consortium name="The Broad Institute Genomics Platform"/>
            <consortium name="The Broad Institute Genome Sequencing Center for Infectious Disease"/>
            <person name="Wu L."/>
            <person name="Ma J."/>
        </authorList>
    </citation>
    <scope>NUCLEOTIDE SEQUENCE [LARGE SCALE GENOMIC DNA]</scope>
    <source>
        <strain evidence="3">CCUG 55074</strain>
    </source>
</reference>
<dbReference type="SMART" id="SM00421">
    <property type="entry name" value="HTH_LUXR"/>
    <property type="match status" value="1"/>
</dbReference>
<dbReference type="Gene3D" id="3.40.50.1820">
    <property type="entry name" value="alpha/beta hydrolase"/>
    <property type="match status" value="1"/>
</dbReference>
<dbReference type="PANTHER" id="PTHR43433">
    <property type="entry name" value="HYDROLASE, ALPHA/BETA FOLD FAMILY PROTEIN"/>
    <property type="match status" value="1"/>
</dbReference>
<dbReference type="SUPFAM" id="SSF53474">
    <property type="entry name" value="alpha/beta-Hydrolases"/>
    <property type="match status" value="1"/>
</dbReference>
<dbReference type="Proteomes" id="UP001597216">
    <property type="component" value="Unassembled WGS sequence"/>
</dbReference>
<keyword evidence="2" id="KW-0378">Hydrolase</keyword>
<dbReference type="InterPro" id="IPR036388">
    <property type="entry name" value="WH-like_DNA-bd_sf"/>
</dbReference>
<dbReference type="InterPro" id="IPR016032">
    <property type="entry name" value="Sig_transdc_resp-reg_C-effctor"/>
</dbReference>
<dbReference type="GO" id="GO:0016787">
    <property type="term" value="F:hydrolase activity"/>
    <property type="evidence" value="ECO:0007669"/>
    <property type="project" value="UniProtKB-KW"/>
</dbReference>
<proteinExistence type="predicted"/>
<dbReference type="PANTHER" id="PTHR43433:SF10">
    <property type="entry name" value="AB HYDROLASE-1 DOMAIN-CONTAINING PROTEIN"/>
    <property type="match status" value="1"/>
</dbReference>
<accession>A0ABW3T3B4</accession>
<comment type="caution">
    <text evidence="2">The sequence shown here is derived from an EMBL/GenBank/DDBJ whole genome shotgun (WGS) entry which is preliminary data.</text>
</comment>
<evidence type="ECO:0000313" key="2">
    <source>
        <dbReference type="EMBL" id="MFD1190846.1"/>
    </source>
</evidence>
<dbReference type="EMBL" id="JBHTLQ010000017">
    <property type="protein sequence ID" value="MFD1190846.1"/>
    <property type="molecule type" value="Genomic_DNA"/>
</dbReference>
<dbReference type="InterPro" id="IPR029058">
    <property type="entry name" value="AB_hydrolase_fold"/>
</dbReference>
<organism evidence="2 3">
    <name type="scientific">Phenylobacterium conjunctum</name>
    <dbReference type="NCBI Taxonomy" id="1298959"/>
    <lineage>
        <taxon>Bacteria</taxon>
        <taxon>Pseudomonadati</taxon>
        <taxon>Pseudomonadota</taxon>
        <taxon>Alphaproteobacteria</taxon>
        <taxon>Caulobacterales</taxon>
        <taxon>Caulobacteraceae</taxon>
        <taxon>Phenylobacterium</taxon>
    </lineage>
</organism>
<protein>
    <submittedName>
        <fullName evidence="2">Alpha/beta fold hydrolase</fullName>
    </submittedName>
</protein>
<dbReference type="InterPro" id="IPR000792">
    <property type="entry name" value="Tscrpt_reg_LuxR_C"/>
</dbReference>
<dbReference type="Gene3D" id="1.10.10.10">
    <property type="entry name" value="Winged helix-like DNA-binding domain superfamily/Winged helix DNA-binding domain"/>
    <property type="match status" value="1"/>
</dbReference>
<dbReference type="RefSeq" id="WP_377353446.1">
    <property type="nucleotide sequence ID" value="NZ_JBHTLQ010000017.1"/>
</dbReference>
<dbReference type="InterPro" id="IPR000073">
    <property type="entry name" value="AB_hydrolase_1"/>
</dbReference>
<evidence type="ECO:0000259" key="1">
    <source>
        <dbReference type="SMART" id="SM00421"/>
    </source>
</evidence>
<dbReference type="InterPro" id="IPR050471">
    <property type="entry name" value="AB_hydrolase"/>
</dbReference>
<keyword evidence="3" id="KW-1185">Reference proteome</keyword>
<dbReference type="SUPFAM" id="SSF46894">
    <property type="entry name" value="C-terminal effector domain of the bipartite response regulators"/>
    <property type="match status" value="1"/>
</dbReference>
<gene>
    <name evidence="2" type="ORF">ACFQ27_09670</name>
</gene>
<evidence type="ECO:0000313" key="3">
    <source>
        <dbReference type="Proteomes" id="UP001597216"/>
    </source>
</evidence>
<dbReference type="Pfam" id="PF00561">
    <property type="entry name" value="Abhydrolase_1"/>
    <property type="match status" value="1"/>
</dbReference>